<accession>A0A8H5FXG9</accession>
<keyword evidence="2" id="KW-0479">Metal-binding</keyword>
<dbReference type="PANTHER" id="PTHR46481:SF10">
    <property type="entry name" value="ZINC FINGER BED DOMAIN-CONTAINING PROTEIN 39"/>
    <property type="match status" value="1"/>
</dbReference>
<dbReference type="GO" id="GO:0005634">
    <property type="term" value="C:nucleus"/>
    <property type="evidence" value="ECO:0007669"/>
    <property type="project" value="UniProtKB-SubCell"/>
</dbReference>
<feature type="region of interest" description="Disordered" evidence="6">
    <location>
        <begin position="1"/>
        <end position="67"/>
    </location>
</feature>
<keyword evidence="8" id="KW-1185">Reference proteome</keyword>
<organism evidence="7 8">
    <name type="scientific">Leucocoprinus leucothites</name>
    <dbReference type="NCBI Taxonomy" id="201217"/>
    <lineage>
        <taxon>Eukaryota</taxon>
        <taxon>Fungi</taxon>
        <taxon>Dikarya</taxon>
        <taxon>Basidiomycota</taxon>
        <taxon>Agaricomycotina</taxon>
        <taxon>Agaricomycetes</taxon>
        <taxon>Agaricomycetidae</taxon>
        <taxon>Agaricales</taxon>
        <taxon>Agaricineae</taxon>
        <taxon>Agaricaceae</taxon>
        <taxon>Leucocoprinus</taxon>
    </lineage>
</organism>
<dbReference type="PANTHER" id="PTHR46481">
    <property type="entry name" value="ZINC FINGER BED DOMAIN-CONTAINING PROTEIN 4"/>
    <property type="match status" value="1"/>
</dbReference>
<name>A0A8H5FXG9_9AGAR</name>
<evidence type="ECO:0000256" key="5">
    <source>
        <dbReference type="ARBA" id="ARBA00023242"/>
    </source>
</evidence>
<dbReference type="OrthoDB" id="3268424at2759"/>
<feature type="compositionally biased region" description="Polar residues" evidence="6">
    <location>
        <begin position="44"/>
        <end position="59"/>
    </location>
</feature>
<dbReference type="GO" id="GO:0008270">
    <property type="term" value="F:zinc ion binding"/>
    <property type="evidence" value="ECO:0007669"/>
    <property type="project" value="UniProtKB-KW"/>
</dbReference>
<keyword evidence="4" id="KW-0862">Zinc</keyword>
<keyword evidence="5" id="KW-0539">Nucleus</keyword>
<evidence type="ECO:0000256" key="1">
    <source>
        <dbReference type="ARBA" id="ARBA00004123"/>
    </source>
</evidence>
<sequence length="675" mass="75293">MFHTLHFPKMPLKGAKGSKSSQKALKIPISSAGPLGKAKKPGKSTAQSTPGSSPALTPQPSVPVTPEALDNEEDRLPVIQSPVKPCKRQATKEIQKMSDFEVWDYNDGDIIGEAGIFTHLKSAAYAHFDITVECTFDEEGDPKEIIYLFTCKVDPEGHPAQRHAHAKTSLEVEMLRAGAVLPSPQMVSRDIWWLYPLMSGGVCKYFQDLDQALHINLYVTMDNAANCDKLAVHLLTYIPTFHGPKMCVRCIAHILNLIAKAFMSFFFKKSAKKTNAILKDGALVVEERETELDDVIAEEMDEDNDVLVDDDGHGAFNHATAHLLHDQAILLMQNEGATISAHELQMAQQIMPQVAGLAHRINDSPKLHKWFEDLVISHPDHGGQKQALPQYEVKMITRSTADKLGHYQLTDEQWELAEDLAEALELFEEPTRQFSQKGVPLIVDVLPMLLELKLSMQAIRDSDTDDDPAHDITRIAAQAAILVIDKYTIFTEDCEIYYISIVMCPNRKLQWFKSALGFTTQHVKKIKDMVVEHWKASYASGDDGSQLVDLEPVKGKKNRFKVTLKAAKTNYPIDHILTYLDEPAIPSTDIQAAGGYMKWWYTSSSARKSVAKMAMDYCSAPVGRRQINFMQQNMSSFTFHAKMAMGSWSNTPLFPGVKAVAEMIGESESDEEDGS</sequence>
<comment type="subcellular location">
    <subcellularLocation>
        <location evidence="1">Nucleus</location>
    </subcellularLocation>
</comment>
<evidence type="ECO:0000313" key="8">
    <source>
        <dbReference type="Proteomes" id="UP000559027"/>
    </source>
</evidence>
<evidence type="ECO:0008006" key="9">
    <source>
        <dbReference type="Google" id="ProtNLM"/>
    </source>
</evidence>
<evidence type="ECO:0000256" key="6">
    <source>
        <dbReference type="SAM" id="MobiDB-lite"/>
    </source>
</evidence>
<keyword evidence="3" id="KW-0863">Zinc-finger</keyword>
<dbReference type="InterPro" id="IPR012337">
    <property type="entry name" value="RNaseH-like_sf"/>
</dbReference>
<gene>
    <name evidence="7" type="ORF">D9756_007867</name>
</gene>
<dbReference type="EMBL" id="JAACJO010000010">
    <property type="protein sequence ID" value="KAF5353365.1"/>
    <property type="molecule type" value="Genomic_DNA"/>
</dbReference>
<reference evidence="7 8" key="1">
    <citation type="journal article" date="2020" name="ISME J.">
        <title>Uncovering the hidden diversity of litter-decomposition mechanisms in mushroom-forming fungi.</title>
        <authorList>
            <person name="Floudas D."/>
            <person name="Bentzer J."/>
            <person name="Ahren D."/>
            <person name="Johansson T."/>
            <person name="Persson P."/>
            <person name="Tunlid A."/>
        </authorList>
    </citation>
    <scope>NUCLEOTIDE SEQUENCE [LARGE SCALE GENOMIC DNA]</scope>
    <source>
        <strain evidence="7 8">CBS 146.42</strain>
    </source>
</reference>
<dbReference type="InterPro" id="IPR052035">
    <property type="entry name" value="ZnF_BED_domain_contain"/>
</dbReference>
<comment type="caution">
    <text evidence="7">The sequence shown here is derived from an EMBL/GenBank/DDBJ whole genome shotgun (WGS) entry which is preliminary data.</text>
</comment>
<evidence type="ECO:0000256" key="2">
    <source>
        <dbReference type="ARBA" id="ARBA00022723"/>
    </source>
</evidence>
<evidence type="ECO:0000256" key="3">
    <source>
        <dbReference type="ARBA" id="ARBA00022771"/>
    </source>
</evidence>
<dbReference type="SUPFAM" id="SSF53098">
    <property type="entry name" value="Ribonuclease H-like"/>
    <property type="match status" value="1"/>
</dbReference>
<protein>
    <recommendedName>
        <fullName evidence="9">HAT C-terminal dimerisation domain-containing protein</fullName>
    </recommendedName>
</protein>
<proteinExistence type="predicted"/>
<evidence type="ECO:0000256" key="4">
    <source>
        <dbReference type="ARBA" id="ARBA00022833"/>
    </source>
</evidence>
<dbReference type="AlphaFoldDB" id="A0A8H5FXG9"/>
<evidence type="ECO:0000313" key="7">
    <source>
        <dbReference type="EMBL" id="KAF5353365.1"/>
    </source>
</evidence>
<feature type="compositionally biased region" description="Low complexity" evidence="6">
    <location>
        <begin position="12"/>
        <end position="36"/>
    </location>
</feature>
<dbReference type="Proteomes" id="UP000559027">
    <property type="component" value="Unassembled WGS sequence"/>
</dbReference>